<keyword evidence="5 12" id="KW-1133">Transmembrane helix</keyword>
<evidence type="ECO:0000256" key="11">
    <source>
        <dbReference type="SAM" id="MobiDB-lite"/>
    </source>
</evidence>
<evidence type="ECO:0000256" key="7">
    <source>
        <dbReference type="ARBA" id="ARBA00023139"/>
    </source>
</evidence>
<dbReference type="PANTHER" id="PTHR22883:SF43">
    <property type="entry name" value="PALMITOYLTRANSFERASE APP"/>
    <property type="match status" value="1"/>
</dbReference>
<reference evidence="14 15" key="1">
    <citation type="submission" date="2016-06" db="EMBL/GenBank/DDBJ databases">
        <authorList>
            <consortium name="Pathogen Informatics"/>
        </authorList>
    </citation>
    <scope>NUCLEOTIDE SEQUENCE [LARGE SCALE GENOMIC DNA]</scope>
</reference>
<dbReference type="GeneID" id="39871704"/>
<keyword evidence="3 14" id="KW-0808">Transferase</keyword>
<feature type="transmembrane region" description="Helical" evidence="12">
    <location>
        <begin position="34"/>
        <end position="58"/>
    </location>
</feature>
<dbReference type="EMBL" id="LT594635">
    <property type="protein sequence ID" value="SCP03339.1"/>
    <property type="molecule type" value="Genomic_DNA"/>
</dbReference>
<evidence type="ECO:0000259" key="13">
    <source>
        <dbReference type="Pfam" id="PF01529"/>
    </source>
</evidence>
<keyword evidence="7" id="KW-0564">Palmitate</keyword>
<dbReference type="GO" id="GO:0005783">
    <property type="term" value="C:endoplasmic reticulum"/>
    <property type="evidence" value="ECO:0007669"/>
    <property type="project" value="TreeGrafter"/>
</dbReference>
<dbReference type="InterPro" id="IPR039859">
    <property type="entry name" value="PFA4/ZDH16/20/ERF2-like"/>
</dbReference>
<evidence type="ECO:0000256" key="5">
    <source>
        <dbReference type="ARBA" id="ARBA00022989"/>
    </source>
</evidence>
<evidence type="ECO:0000256" key="6">
    <source>
        <dbReference type="ARBA" id="ARBA00023136"/>
    </source>
</evidence>
<dbReference type="AlphaFoldDB" id="A0A1D3TEG5"/>
<dbReference type="KEGG" id="pmal:PMUG01_14039300"/>
<evidence type="ECO:0000256" key="10">
    <source>
        <dbReference type="ARBA" id="ARBA00048048"/>
    </source>
</evidence>
<evidence type="ECO:0000313" key="15">
    <source>
        <dbReference type="Proteomes" id="UP000219813"/>
    </source>
</evidence>
<evidence type="ECO:0000313" key="14">
    <source>
        <dbReference type="EMBL" id="SCP03339.1"/>
    </source>
</evidence>
<comment type="catalytic activity">
    <reaction evidence="10">
        <text>L-cysteinyl-[protein] + hexadecanoyl-CoA = S-hexadecanoyl-L-cysteinyl-[protein] + CoA</text>
        <dbReference type="Rhea" id="RHEA:36683"/>
        <dbReference type="Rhea" id="RHEA-COMP:10131"/>
        <dbReference type="Rhea" id="RHEA-COMP:11032"/>
        <dbReference type="ChEBI" id="CHEBI:29950"/>
        <dbReference type="ChEBI" id="CHEBI:57287"/>
        <dbReference type="ChEBI" id="CHEBI:57379"/>
        <dbReference type="ChEBI" id="CHEBI:74151"/>
        <dbReference type="EC" id="2.3.1.225"/>
    </reaction>
</comment>
<feature type="region of interest" description="Disordered" evidence="11">
    <location>
        <begin position="547"/>
        <end position="576"/>
    </location>
</feature>
<evidence type="ECO:0000256" key="9">
    <source>
        <dbReference type="ARBA" id="ARBA00023315"/>
    </source>
</evidence>
<evidence type="ECO:0000256" key="1">
    <source>
        <dbReference type="ARBA" id="ARBA00004127"/>
    </source>
</evidence>
<evidence type="ECO:0000256" key="3">
    <source>
        <dbReference type="ARBA" id="ARBA00022679"/>
    </source>
</evidence>
<dbReference type="VEuPathDB" id="PlasmoDB:PmUG01_14039300"/>
<feature type="transmembrane region" description="Helical" evidence="12">
    <location>
        <begin position="234"/>
        <end position="259"/>
    </location>
</feature>
<dbReference type="PROSITE" id="PS50216">
    <property type="entry name" value="DHHC"/>
    <property type="match status" value="1"/>
</dbReference>
<dbReference type="OrthoDB" id="4096362at2759"/>
<evidence type="ECO:0000256" key="8">
    <source>
        <dbReference type="ARBA" id="ARBA00023288"/>
    </source>
</evidence>
<gene>
    <name evidence="14" type="primary">DHHC4</name>
    <name evidence="14" type="ORF">PMUG01_14039300</name>
</gene>
<dbReference type="InterPro" id="IPR001594">
    <property type="entry name" value="Palmitoyltrfase_DHHC"/>
</dbReference>
<protein>
    <recommendedName>
        <fullName evidence="2">protein S-acyltransferase</fullName>
        <ecNumber evidence="2">2.3.1.225</ecNumber>
    </recommendedName>
</protein>
<keyword evidence="4 12" id="KW-0812">Transmembrane</keyword>
<feature type="domain" description="Palmitoyltransferase DHHC" evidence="13">
    <location>
        <begin position="134"/>
        <end position="269"/>
    </location>
</feature>
<keyword evidence="9" id="KW-0012">Acyltransferase</keyword>
<dbReference type="RefSeq" id="XP_028864294.1">
    <property type="nucleotide sequence ID" value="XM_029007957.1"/>
</dbReference>
<name>A0A1D3TEG5_PLAMA</name>
<keyword evidence="6 12" id="KW-0472">Membrane</keyword>
<feature type="compositionally biased region" description="Low complexity" evidence="11">
    <location>
        <begin position="550"/>
        <end position="576"/>
    </location>
</feature>
<dbReference type="GO" id="GO:0006612">
    <property type="term" value="P:protein targeting to membrane"/>
    <property type="evidence" value="ECO:0007669"/>
    <property type="project" value="TreeGrafter"/>
</dbReference>
<dbReference type="PANTHER" id="PTHR22883">
    <property type="entry name" value="ZINC FINGER DHHC DOMAIN CONTAINING PROTEIN"/>
    <property type="match status" value="1"/>
</dbReference>
<dbReference type="Proteomes" id="UP000219813">
    <property type="component" value="Chromosome 14"/>
</dbReference>
<organism evidence="14 15">
    <name type="scientific">Plasmodium malariae</name>
    <dbReference type="NCBI Taxonomy" id="5858"/>
    <lineage>
        <taxon>Eukaryota</taxon>
        <taxon>Sar</taxon>
        <taxon>Alveolata</taxon>
        <taxon>Apicomplexa</taxon>
        <taxon>Aconoidasida</taxon>
        <taxon>Haemosporida</taxon>
        <taxon>Plasmodiidae</taxon>
        <taxon>Plasmodium</taxon>
        <taxon>Plasmodium (Plasmodium)</taxon>
    </lineage>
</organism>
<keyword evidence="8" id="KW-0449">Lipoprotein</keyword>
<dbReference type="GO" id="GO:0005794">
    <property type="term" value="C:Golgi apparatus"/>
    <property type="evidence" value="ECO:0007669"/>
    <property type="project" value="TreeGrafter"/>
</dbReference>
<proteinExistence type="predicted"/>
<accession>A0A1D3TEG5</accession>
<evidence type="ECO:0000256" key="12">
    <source>
        <dbReference type="SAM" id="Phobius"/>
    </source>
</evidence>
<comment type="subcellular location">
    <subcellularLocation>
        <location evidence="1">Endomembrane system</location>
        <topology evidence="1">Multi-pass membrane protein</topology>
    </subcellularLocation>
</comment>
<feature type="transmembrane region" description="Helical" evidence="12">
    <location>
        <begin position="70"/>
        <end position="90"/>
    </location>
</feature>
<dbReference type="EC" id="2.3.1.225" evidence="2"/>
<feature type="transmembrane region" description="Helical" evidence="12">
    <location>
        <begin position="182"/>
        <end position="203"/>
    </location>
</feature>
<feature type="transmembrane region" description="Helical" evidence="12">
    <location>
        <begin position="991"/>
        <end position="1009"/>
    </location>
</feature>
<evidence type="ECO:0000256" key="2">
    <source>
        <dbReference type="ARBA" id="ARBA00012210"/>
    </source>
</evidence>
<keyword evidence="15" id="KW-1185">Reference proteome</keyword>
<sequence length="1014" mass="119613">MRIFKKNKLLERVNFDKINNVQIYGENKIHCKGFFVSGPAFLTVVSSFLMILIPVAIFHTFTSTWLFENGIYLVTFFNMFFFFLTIYTFFKTSFMDPGIIPRQKSVLNIYDVIIQQYRETQPPRQKEVLINGNFYKLKYCYTCNIYRGIRTVHCSICDNCVEKFDHHCPWVGNCIGARNYKYFVYFVFNLYILICITLGASIYKLTICINNLSDKGYNSEKIFIHIWKIATDSIILIIYTILTLWFVIGLLCYHIYTIVTNQTTYEQIKTFYQNDNPFNIGVINNIKEILFTKTRPSYIDFINPRLQVIDNNCSHHVIVLSDKAIHMDENANANLSSDNSSKKKYKRKGIGKMVMGAVGEGGRASLKELRLHDSRLSKKKKDYHSLYSVDSKGRNKMYSVKNKKRKKEKSFEEYDITKLNNISNKAIEKAAHIKFDKNKNSKFIKMKLSNIRKNSFTEELSNDFEEISKYHHKRIVDLNNTVGSLFIKNDISSTNSTNNEIYSDIYNESKTSFIYDDVEAEKLQDYHEDDVEYVIIKINRKKERKKKYNNNRINNSNDANNDDSTNNNNNNDSNNNYIIIKKKLKRESENLKIKIDNKTKDDISSSQISDSKRIRRKKIKYETKINCFNNLIHVRKKLEYPILYKKKIPFMKKFKNKVETYYVVKYSNVKKKNIIAYSAQNDGDEETNRINSMKQMSESNNVISGMNKVNETNYLNRTCSRDYYCHDNVYSNIIKLKKISSINNTNSCNISNNCKNKNNNNCDYSSYSINMQTNENMKLKGKKKKSKSLNKDVVISIYNYKAKDKKEKYSSDEDITNLGQQKKEQLHSSNSSSNSSYNINKSIFSIHPLNMGKKRLHFKLPTSYPTKIDMVELENFSKICEMRYTKLYEWKYKKMYRRILRRGKMKLLSKPYKRNIYLYYNNENCSFIESNDLYKINSELLNGYEDADFYYTRISNNKKFDNFKLLNFLIHMNKQDKNRANIKKKSKASKFFYFFTSFALIINCIHIPSNNDND</sequence>
<dbReference type="GO" id="GO:0019706">
    <property type="term" value="F:protein-cysteine S-palmitoyltransferase activity"/>
    <property type="evidence" value="ECO:0007669"/>
    <property type="project" value="UniProtKB-EC"/>
</dbReference>
<dbReference type="Pfam" id="PF01529">
    <property type="entry name" value="DHHC"/>
    <property type="match status" value="1"/>
</dbReference>
<evidence type="ECO:0000256" key="4">
    <source>
        <dbReference type="ARBA" id="ARBA00022692"/>
    </source>
</evidence>
<dbReference type="OMA" id="ETKINCF"/>